<gene>
    <name evidence="1" type="ORF">MMF97_09490</name>
</gene>
<organism evidence="1 2">
    <name type="scientific">Pedobacter montanisoli</name>
    <dbReference type="NCBI Taxonomy" id="2923277"/>
    <lineage>
        <taxon>Bacteria</taxon>
        <taxon>Pseudomonadati</taxon>
        <taxon>Bacteroidota</taxon>
        <taxon>Sphingobacteriia</taxon>
        <taxon>Sphingobacteriales</taxon>
        <taxon>Sphingobacteriaceae</taxon>
        <taxon>Pedobacter</taxon>
    </lineage>
</organism>
<dbReference type="InterPro" id="IPR046233">
    <property type="entry name" value="DUF6266"/>
</dbReference>
<dbReference type="EMBL" id="JALGBH010000002">
    <property type="protein sequence ID" value="MCJ0742942.1"/>
    <property type="molecule type" value="Genomic_DNA"/>
</dbReference>
<dbReference type="RefSeq" id="WP_243361857.1">
    <property type="nucleotide sequence ID" value="NZ_JALGBH010000002.1"/>
</dbReference>
<evidence type="ECO:0000313" key="1">
    <source>
        <dbReference type="EMBL" id="MCJ0742942.1"/>
    </source>
</evidence>
<keyword evidence="2" id="KW-1185">Reference proteome</keyword>
<proteinExistence type="predicted"/>
<comment type="caution">
    <text evidence="1">The sequence shown here is derived from an EMBL/GenBank/DDBJ whole genome shotgun (WGS) entry which is preliminary data.</text>
</comment>
<protein>
    <submittedName>
        <fullName evidence="1">DUF6266 family protein</fullName>
    </submittedName>
</protein>
<accession>A0ABS9ZXC1</accession>
<evidence type="ECO:0000313" key="2">
    <source>
        <dbReference type="Proteomes" id="UP001165460"/>
    </source>
</evidence>
<name>A0ABS9ZXC1_9SPHI</name>
<dbReference type="Proteomes" id="UP001165460">
    <property type="component" value="Unassembled WGS sequence"/>
</dbReference>
<dbReference type="Pfam" id="PF19781">
    <property type="entry name" value="DUF6266"/>
    <property type="match status" value="1"/>
</dbReference>
<reference evidence="1" key="1">
    <citation type="submission" date="2022-03" db="EMBL/GenBank/DDBJ databases">
        <authorList>
            <person name="Woo C.Y."/>
        </authorList>
    </citation>
    <scope>NUCLEOTIDE SEQUENCE</scope>
    <source>
        <strain evidence="1">CYS-01</strain>
    </source>
</reference>
<sequence>MAIIKNGINGGFTGTVGTVSGYYLYGKWVIRAKRTPSLKNKIGSARQNVCRSKFSLMQQFLKPIVGFVQIGFNMESKKRMMSAHNVAKSYNMLNAQQANREIDYPKVCLTYGNLPGAIDVQLMVNDVGVHFSWANNIEGNYVRAHDQVMLMLYNVEDGIARYETSGAKRSRQQESVKLTELDKGKTFHTWISFIAEDRQAIAMSTYCGSVVFKPE</sequence>